<dbReference type="Proteomes" id="UP000432015">
    <property type="component" value="Unassembled WGS sequence"/>
</dbReference>
<gene>
    <name evidence="1" type="ORF">GNZ18_33145</name>
</gene>
<comment type="caution">
    <text evidence="1">The sequence shown here is derived from an EMBL/GenBank/DDBJ whole genome shotgun (WGS) entry which is preliminary data.</text>
</comment>
<organism evidence="1 2">
    <name type="scientific">Actinomadura litoris</name>
    <dbReference type="NCBI Taxonomy" id="2678616"/>
    <lineage>
        <taxon>Bacteria</taxon>
        <taxon>Bacillati</taxon>
        <taxon>Actinomycetota</taxon>
        <taxon>Actinomycetes</taxon>
        <taxon>Streptosporangiales</taxon>
        <taxon>Thermomonosporaceae</taxon>
        <taxon>Actinomadura</taxon>
    </lineage>
</organism>
<dbReference type="RefSeq" id="WP_156220575.1">
    <property type="nucleotide sequence ID" value="NZ_WOFH01000014.1"/>
</dbReference>
<dbReference type="AlphaFoldDB" id="A0A7K1LAR2"/>
<evidence type="ECO:0000313" key="1">
    <source>
        <dbReference type="EMBL" id="MUN41403.1"/>
    </source>
</evidence>
<evidence type="ECO:0000313" key="2">
    <source>
        <dbReference type="Proteomes" id="UP000432015"/>
    </source>
</evidence>
<accession>A0A7K1LAR2</accession>
<protein>
    <submittedName>
        <fullName evidence="1">Uncharacterized protein</fullName>
    </submittedName>
</protein>
<dbReference type="EMBL" id="WOFH01000014">
    <property type="protein sequence ID" value="MUN41403.1"/>
    <property type="molecule type" value="Genomic_DNA"/>
</dbReference>
<keyword evidence="2" id="KW-1185">Reference proteome</keyword>
<reference evidence="1 2" key="1">
    <citation type="submission" date="2019-11" db="EMBL/GenBank/DDBJ databases">
        <authorList>
            <person name="Cao P."/>
        </authorList>
    </citation>
    <scope>NUCLEOTIDE SEQUENCE [LARGE SCALE GENOMIC DNA]</scope>
    <source>
        <strain evidence="1 2">NEAU-AAG5</strain>
    </source>
</reference>
<name>A0A7K1LAR2_9ACTN</name>
<proteinExistence type="predicted"/>
<sequence length="145" mass="15329">MVVDAEAAVRAFINSRTGDLVGVGHPLQLGAFLNRQHSPGRGAYAYLTRVGGVPTLTVEQPVDQARISAAIYAPTKLIAARAATAYASLLHTLSLGGTRTPMGEAVCLTVDNISGPLLIDDSESNHEQFRYLVDADFLLADPALI</sequence>